<proteinExistence type="inferred from homology"/>
<evidence type="ECO:0000256" key="4">
    <source>
        <dbReference type="RuleBase" id="RU004020"/>
    </source>
</evidence>
<accession>A0A1Z5KA28</accession>
<dbReference type="GO" id="GO:0003700">
    <property type="term" value="F:DNA-binding transcription factor activity"/>
    <property type="evidence" value="ECO:0007669"/>
    <property type="project" value="InterPro"/>
</dbReference>
<reference evidence="7 8" key="1">
    <citation type="journal article" date="2015" name="Plant Cell">
        <title>Oil accumulation by the oleaginous diatom Fistulifera solaris as revealed by the genome and transcriptome.</title>
        <authorList>
            <person name="Tanaka T."/>
            <person name="Maeda Y."/>
            <person name="Veluchamy A."/>
            <person name="Tanaka M."/>
            <person name="Abida H."/>
            <person name="Marechal E."/>
            <person name="Bowler C."/>
            <person name="Muto M."/>
            <person name="Sunaga Y."/>
            <person name="Tanaka M."/>
            <person name="Yoshino T."/>
            <person name="Taniguchi T."/>
            <person name="Fukuda Y."/>
            <person name="Nemoto M."/>
            <person name="Matsumoto M."/>
            <person name="Wong P.S."/>
            <person name="Aburatani S."/>
            <person name="Fujibuchi W."/>
        </authorList>
    </citation>
    <scope>NUCLEOTIDE SEQUENCE [LARGE SCALE GENOMIC DNA]</scope>
    <source>
        <strain evidence="7 8">JPCC DA0580</strain>
    </source>
</reference>
<keyword evidence="8" id="KW-1185">Reference proteome</keyword>
<dbReference type="InParanoid" id="A0A1Z5KA28"/>
<evidence type="ECO:0000259" key="6">
    <source>
        <dbReference type="SMART" id="SM00415"/>
    </source>
</evidence>
<dbReference type="SMART" id="SM00415">
    <property type="entry name" value="HSF"/>
    <property type="match status" value="1"/>
</dbReference>
<feature type="region of interest" description="Disordered" evidence="5">
    <location>
        <begin position="210"/>
        <end position="243"/>
    </location>
</feature>
<name>A0A1Z5KA28_FISSO</name>
<sequence>MRHHRLPMPLKLYSILSSASHDVISWLPDGRGFQIRHPERFEQEILSHYFDYGNQSYVTFIRLLALWNFKAGSDNTYCHEYLMRGFPELLCSMHLSANDSGCTTSTALNPGNPSRPPLLPMEEFDSMETSSSLCQLRLKPTLQPRIAFGGTLSFGDSQTTFAPLHQVTKQHIVQTLTIAAQFSADQEHPKPTVVSPTSICAAMSGEDSACRSLTSSPPTKKARWLPPLGPASPDEQPLFSVPDQEPGLEYSSWFSTNPELFATLAESSNKS</sequence>
<evidence type="ECO:0000256" key="1">
    <source>
        <dbReference type="ARBA" id="ARBA00004123"/>
    </source>
</evidence>
<dbReference type="PANTHER" id="PTHR10015:SF206">
    <property type="entry name" value="HSF-TYPE DNA-BINDING DOMAIN-CONTAINING PROTEIN"/>
    <property type="match status" value="1"/>
</dbReference>
<dbReference type="InterPro" id="IPR036388">
    <property type="entry name" value="WH-like_DNA-bd_sf"/>
</dbReference>
<dbReference type="EMBL" id="BDSP01000193">
    <property type="protein sequence ID" value="GAX22961.1"/>
    <property type="molecule type" value="Genomic_DNA"/>
</dbReference>
<comment type="subcellular location">
    <subcellularLocation>
        <location evidence="1">Nucleus</location>
    </subcellularLocation>
</comment>
<dbReference type="GO" id="GO:0005634">
    <property type="term" value="C:nucleus"/>
    <property type="evidence" value="ECO:0007669"/>
    <property type="project" value="UniProtKB-SubCell"/>
</dbReference>
<dbReference type="InterPro" id="IPR036390">
    <property type="entry name" value="WH_DNA-bd_sf"/>
</dbReference>
<evidence type="ECO:0000256" key="3">
    <source>
        <dbReference type="ARBA" id="ARBA00023242"/>
    </source>
</evidence>
<dbReference type="AlphaFoldDB" id="A0A1Z5KA28"/>
<dbReference type="Pfam" id="PF00447">
    <property type="entry name" value="HSF_DNA-bind"/>
    <property type="match status" value="1"/>
</dbReference>
<evidence type="ECO:0000256" key="2">
    <source>
        <dbReference type="ARBA" id="ARBA00023125"/>
    </source>
</evidence>
<dbReference type="Proteomes" id="UP000198406">
    <property type="component" value="Unassembled WGS sequence"/>
</dbReference>
<keyword evidence="2" id="KW-0238">DNA-binding</keyword>
<comment type="similarity">
    <text evidence="4">Belongs to the HSF family.</text>
</comment>
<organism evidence="7 8">
    <name type="scientific">Fistulifera solaris</name>
    <name type="common">Oleaginous diatom</name>
    <dbReference type="NCBI Taxonomy" id="1519565"/>
    <lineage>
        <taxon>Eukaryota</taxon>
        <taxon>Sar</taxon>
        <taxon>Stramenopiles</taxon>
        <taxon>Ochrophyta</taxon>
        <taxon>Bacillariophyta</taxon>
        <taxon>Bacillariophyceae</taxon>
        <taxon>Bacillariophycidae</taxon>
        <taxon>Naviculales</taxon>
        <taxon>Naviculaceae</taxon>
        <taxon>Fistulifera</taxon>
    </lineage>
</organism>
<evidence type="ECO:0000256" key="5">
    <source>
        <dbReference type="SAM" id="MobiDB-lite"/>
    </source>
</evidence>
<comment type="caution">
    <text evidence="7">The sequence shown here is derived from an EMBL/GenBank/DDBJ whole genome shotgun (WGS) entry which is preliminary data.</text>
</comment>
<dbReference type="PANTHER" id="PTHR10015">
    <property type="entry name" value="HEAT SHOCK TRANSCRIPTION FACTOR"/>
    <property type="match status" value="1"/>
</dbReference>
<dbReference type="Gene3D" id="1.10.10.10">
    <property type="entry name" value="Winged helix-like DNA-binding domain superfamily/Winged helix DNA-binding domain"/>
    <property type="match status" value="1"/>
</dbReference>
<protein>
    <recommendedName>
        <fullName evidence="6">HSF-type DNA-binding domain-containing protein</fullName>
    </recommendedName>
</protein>
<feature type="domain" description="HSF-type DNA-binding" evidence="6">
    <location>
        <begin position="7"/>
        <end position="96"/>
    </location>
</feature>
<keyword evidence="3" id="KW-0539">Nucleus</keyword>
<dbReference type="InterPro" id="IPR000232">
    <property type="entry name" value="HSF_DNA-bd"/>
</dbReference>
<evidence type="ECO:0000313" key="8">
    <source>
        <dbReference type="Proteomes" id="UP000198406"/>
    </source>
</evidence>
<dbReference type="GO" id="GO:0043565">
    <property type="term" value="F:sequence-specific DNA binding"/>
    <property type="evidence" value="ECO:0007669"/>
    <property type="project" value="InterPro"/>
</dbReference>
<evidence type="ECO:0000313" key="7">
    <source>
        <dbReference type="EMBL" id="GAX22961.1"/>
    </source>
</evidence>
<dbReference type="SUPFAM" id="SSF46785">
    <property type="entry name" value="Winged helix' DNA-binding domain"/>
    <property type="match status" value="1"/>
</dbReference>
<gene>
    <name evidence="7" type="ORF">FisN_15Hh144</name>
</gene>